<feature type="binding site" evidence="8">
    <location>
        <position position="56"/>
    </location>
    <ligand>
        <name>Zn(2+)</name>
        <dbReference type="ChEBI" id="CHEBI:29105"/>
    </ligand>
</feature>
<dbReference type="GO" id="GO:0030677">
    <property type="term" value="C:ribonuclease P complex"/>
    <property type="evidence" value="ECO:0007669"/>
    <property type="project" value="UniProtKB-UniRule"/>
</dbReference>
<evidence type="ECO:0000313" key="9">
    <source>
        <dbReference type="EMBL" id="MQL55712.1"/>
    </source>
</evidence>
<dbReference type="EC" id="3.1.26.5" evidence="8"/>
<dbReference type="PANTHER" id="PTHR14742:SF0">
    <property type="entry name" value="RIBONUCLEASE P PROTEIN SUBUNIT P21"/>
    <property type="match status" value="1"/>
</dbReference>
<evidence type="ECO:0000313" key="12">
    <source>
        <dbReference type="Proteomes" id="UP000474054"/>
    </source>
</evidence>
<dbReference type="KEGG" id="aamb:D1866_06665"/>
<evidence type="ECO:0000256" key="3">
    <source>
        <dbReference type="ARBA" id="ARBA00022722"/>
    </source>
</evidence>
<name>A0A650CVP8_ACIAM</name>
<evidence type="ECO:0000256" key="6">
    <source>
        <dbReference type="ARBA" id="ARBA00022801"/>
    </source>
</evidence>
<dbReference type="HAMAP" id="MF_00757">
    <property type="entry name" value="RNase_P_4"/>
    <property type="match status" value="1"/>
</dbReference>
<feature type="binding site" evidence="8">
    <location>
        <position position="85"/>
    </location>
    <ligand>
        <name>Zn(2+)</name>
        <dbReference type="ChEBI" id="CHEBI:29105"/>
    </ligand>
</feature>
<organism evidence="10 11">
    <name type="scientific">Acidianus ambivalens</name>
    <name type="common">Desulfurolobus ambivalens</name>
    <dbReference type="NCBI Taxonomy" id="2283"/>
    <lineage>
        <taxon>Archaea</taxon>
        <taxon>Thermoproteota</taxon>
        <taxon>Thermoprotei</taxon>
        <taxon>Sulfolobales</taxon>
        <taxon>Sulfolobaceae</taxon>
        <taxon>Acidianus</taxon>
    </lineage>
</organism>
<dbReference type="GO" id="GO:0008270">
    <property type="term" value="F:zinc ion binding"/>
    <property type="evidence" value="ECO:0007669"/>
    <property type="project" value="UniProtKB-UniRule"/>
</dbReference>
<comment type="subunit">
    <text evidence="8">Consists of a catalytic RNA component and at least 4-5 protein subunits.</text>
</comment>
<dbReference type="PANTHER" id="PTHR14742">
    <property type="entry name" value="RIBONUCLEASE P SUBUNIT P21"/>
    <property type="match status" value="1"/>
</dbReference>
<comment type="subcellular location">
    <subcellularLocation>
        <location evidence="8">Cytoplasm</location>
    </subcellularLocation>
</comment>
<dbReference type="GeneID" id="42779405"/>
<evidence type="ECO:0000256" key="5">
    <source>
        <dbReference type="ARBA" id="ARBA00022759"/>
    </source>
</evidence>
<proteinExistence type="inferred from homology"/>
<comment type="function">
    <text evidence="8">Part of ribonuclease P, a protein complex that generates mature tRNA molecules by cleaving their 5'-ends.</text>
</comment>
<comment type="similarity">
    <text evidence="8">Belongs to the eukaryotic/archaeal RNase P protein component 4 family.</text>
</comment>
<dbReference type="GO" id="GO:0004526">
    <property type="term" value="F:ribonuclease P activity"/>
    <property type="evidence" value="ECO:0007669"/>
    <property type="project" value="UniProtKB-UniRule"/>
</dbReference>
<keyword evidence="1 8" id="KW-0963">Cytoplasm</keyword>
<dbReference type="Pfam" id="PF04032">
    <property type="entry name" value="Rpr2"/>
    <property type="match status" value="1"/>
</dbReference>
<evidence type="ECO:0000313" key="11">
    <source>
        <dbReference type="Proteomes" id="UP000426328"/>
    </source>
</evidence>
<keyword evidence="5 8" id="KW-0255">Endonuclease</keyword>
<dbReference type="PIRSF" id="PIRSF004878">
    <property type="entry name" value="RNase_P_4"/>
    <property type="match status" value="1"/>
</dbReference>
<dbReference type="RefSeq" id="WP_155861102.1">
    <property type="nucleotide sequence ID" value="NZ_CP045482.1"/>
</dbReference>
<evidence type="ECO:0000256" key="8">
    <source>
        <dbReference type="HAMAP-Rule" id="MF_00757"/>
    </source>
</evidence>
<dbReference type="InterPro" id="IPR016432">
    <property type="entry name" value="RNP4"/>
</dbReference>
<comment type="cofactor">
    <cofactor evidence="8">
        <name>Zn(2+)</name>
        <dbReference type="ChEBI" id="CHEBI:29105"/>
    </cofactor>
    <text evidence="8">Binds 1 zinc ion per subunit.</text>
</comment>
<evidence type="ECO:0000256" key="4">
    <source>
        <dbReference type="ARBA" id="ARBA00022723"/>
    </source>
</evidence>
<keyword evidence="3 8" id="KW-0540">Nuclease</keyword>
<dbReference type="Proteomes" id="UP000426328">
    <property type="component" value="Chromosome"/>
</dbReference>
<keyword evidence="2 8" id="KW-0819">tRNA processing</keyword>
<dbReference type="Proteomes" id="UP000474054">
    <property type="component" value="Unassembled WGS sequence"/>
</dbReference>
<reference evidence="10 11" key="2">
    <citation type="submission" date="2019-10" db="EMBL/GenBank/DDBJ databases">
        <title>Genome Sequences from Six Type Strain Members of the Archaeal Family Sulfolobaceae: Acidianus ambivalens, Acidianus infernus, Metallosphaera prunae, Stygiolobus azoricus, Sulfolobus metallicus, and Sulfurisphaera ohwakuensis.</title>
        <authorList>
            <person name="Counts J.A."/>
            <person name="Kelly R.M."/>
        </authorList>
    </citation>
    <scope>NUCLEOTIDE SEQUENCE [LARGE SCALE GENOMIC DNA]</scope>
    <source>
        <strain evidence="10 11">LEI 10</strain>
    </source>
</reference>
<dbReference type="Gene3D" id="6.20.50.20">
    <property type="match status" value="1"/>
</dbReference>
<feature type="binding site" evidence="8">
    <location>
        <position position="82"/>
    </location>
    <ligand>
        <name>Zn(2+)</name>
        <dbReference type="ChEBI" id="CHEBI:29105"/>
    </ligand>
</feature>
<keyword evidence="4 8" id="KW-0479">Metal-binding</keyword>
<feature type="binding site" evidence="8">
    <location>
        <position position="59"/>
    </location>
    <ligand>
        <name>Zn(2+)</name>
        <dbReference type="ChEBI" id="CHEBI:29105"/>
    </ligand>
</feature>
<dbReference type="Gene3D" id="1.20.5.420">
    <property type="entry name" value="Immunoglobulin FC, subunit C"/>
    <property type="match status" value="1"/>
</dbReference>
<comment type="catalytic activity">
    <reaction evidence="8">
        <text>Endonucleolytic cleavage of RNA, removing 5'-extranucleotides from tRNA precursor.</text>
        <dbReference type="EC" id="3.1.26.5"/>
    </reaction>
</comment>
<protein>
    <recommendedName>
        <fullName evidence="8">Ribonuclease P protein component 4</fullName>
        <shortName evidence="8">RNase P component 4</shortName>
        <ecNumber evidence="8">3.1.26.5</ecNumber>
    </recommendedName>
    <alternativeName>
        <fullName evidence="8">Rpp21</fullName>
    </alternativeName>
</protein>
<sequence>MNKKTLKKRALKLINDAIKLAEEGNLELARKYIMLAREYSNKGRFKIPLEYKRKFCRKCLTPLIPGKTERIRIKSKILVRSCLICGWIRRYDLRKNKESKSGTSDN</sequence>
<dbReference type="GO" id="GO:0005737">
    <property type="term" value="C:cytoplasm"/>
    <property type="evidence" value="ECO:0007669"/>
    <property type="project" value="UniProtKB-SubCell"/>
</dbReference>
<keyword evidence="6 8" id="KW-0378">Hydrolase</keyword>
<dbReference type="InterPro" id="IPR007175">
    <property type="entry name" value="Rpr2/Snm1/Rpp21"/>
</dbReference>
<dbReference type="EMBL" id="CP045482">
    <property type="protein sequence ID" value="QGR21712.1"/>
    <property type="molecule type" value="Genomic_DNA"/>
</dbReference>
<dbReference type="GO" id="GO:0001682">
    <property type="term" value="P:tRNA 5'-leader removal"/>
    <property type="evidence" value="ECO:0007669"/>
    <property type="project" value="UniProtKB-UniRule"/>
</dbReference>
<dbReference type="EMBL" id="WHYS01000002">
    <property type="protein sequence ID" value="MQL55712.1"/>
    <property type="molecule type" value="Genomic_DNA"/>
</dbReference>
<evidence type="ECO:0000256" key="2">
    <source>
        <dbReference type="ARBA" id="ARBA00022694"/>
    </source>
</evidence>
<keyword evidence="11" id="KW-1185">Reference proteome</keyword>
<keyword evidence="7 8" id="KW-0862">Zinc</keyword>
<evidence type="ECO:0000313" key="10">
    <source>
        <dbReference type="EMBL" id="QGR21712.1"/>
    </source>
</evidence>
<dbReference type="AlphaFoldDB" id="A0A650CVP8"/>
<evidence type="ECO:0000256" key="1">
    <source>
        <dbReference type="ARBA" id="ARBA00022490"/>
    </source>
</evidence>
<gene>
    <name evidence="8" type="primary">rnp4</name>
    <name evidence="10" type="ORF">D1866_06665</name>
    <name evidence="9" type="ORF">GFB69_08155</name>
</gene>
<accession>A0A650CVP8</accession>
<reference evidence="9 12" key="1">
    <citation type="submission" date="2019-10" db="EMBL/GenBank/DDBJ databases">
        <title>Comparative genomics of sulfur disproportionating microorganisms.</title>
        <authorList>
            <person name="Ward L.M."/>
            <person name="Bertran E."/>
            <person name="Johnston D."/>
        </authorList>
    </citation>
    <scope>NUCLEOTIDE SEQUENCE [LARGE SCALE GENOMIC DNA]</scope>
    <source>
        <strain evidence="9 12">DSM 3772</strain>
    </source>
</reference>
<evidence type="ECO:0000256" key="7">
    <source>
        <dbReference type="ARBA" id="ARBA00022833"/>
    </source>
</evidence>